<gene>
    <name evidence="3" type="ORF">SEMRO_1201_G251960.1</name>
</gene>
<feature type="transmembrane region" description="Helical" evidence="2">
    <location>
        <begin position="72"/>
        <end position="89"/>
    </location>
</feature>
<dbReference type="AlphaFoldDB" id="A0A9N8EM21"/>
<dbReference type="EMBL" id="CAICTM010001199">
    <property type="protein sequence ID" value="CAB9521504.1"/>
    <property type="molecule type" value="Genomic_DNA"/>
</dbReference>
<evidence type="ECO:0000313" key="3">
    <source>
        <dbReference type="EMBL" id="CAB9521504.1"/>
    </source>
</evidence>
<sequence length="99" mass="11024">MKEQLAASAAQMAAQTDKLHHKLDEILGRDSDKGGGERLPSRERWNGNHNKVTISSQDDQQDASDLVAQIRLLQLLFGCSVVAIVVLQYKKNQLIADRQ</sequence>
<keyword evidence="2" id="KW-1133">Transmembrane helix</keyword>
<accession>A0A9N8EM21</accession>
<reference evidence="3" key="1">
    <citation type="submission" date="2020-06" db="EMBL/GenBank/DDBJ databases">
        <authorList>
            <consortium name="Plant Systems Biology data submission"/>
        </authorList>
    </citation>
    <scope>NUCLEOTIDE SEQUENCE</scope>
    <source>
        <strain evidence="3">D6</strain>
    </source>
</reference>
<organism evidence="3 4">
    <name type="scientific">Seminavis robusta</name>
    <dbReference type="NCBI Taxonomy" id="568900"/>
    <lineage>
        <taxon>Eukaryota</taxon>
        <taxon>Sar</taxon>
        <taxon>Stramenopiles</taxon>
        <taxon>Ochrophyta</taxon>
        <taxon>Bacillariophyta</taxon>
        <taxon>Bacillariophyceae</taxon>
        <taxon>Bacillariophycidae</taxon>
        <taxon>Naviculales</taxon>
        <taxon>Naviculaceae</taxon>
        <taxon>Seminavis</taxon>
    </lineage>
</organism>
<evidence type="ECO:0000256" key="2">
    <source>
        <dbReference type="SAM" id="Phobius"/>
    </source>
</evidence>
<keyword evidence="4" id="KW-1185">Reference proteome</keyword>
<feature type="compositionally biased region" description="Basic and acidic residues" evidence="1">
    <location>
        <begin position="22"/>
        <end position="46"/>
    </location>
</feature>
<keyword evidence="2" id="KW-0812">Transmembrane</keyword>
<protein>
    <submittedName>
        <fullName evidence="3">Uncharacterized protein</fullName>
    </submittedName>
</protein>
<proteinExistence type="predicted"/>
<name>A0A9N8EM21_9STRA</name>
<comment type="caution">
    <text evidence="3">The sequence shown here is derived from an EMBL/GenBank/DDBJ whole genome shotgun (WGS) entry which is preliminary data.</text>
</comment>
<dbReference type="Proteomes" id="UP001153069">
    <property type="component" value="Unassembled WGS sequence"/>
</dbReference>
<keyword evidence="2" id="KW-0472">Membrane</keyword>
<evidence type="ECO:0000313" key="4">
    <source>
        <dbReference type="Proteomes" id="UP001153069"/>
    </source>
</evidence>
<evidence type="ECO:0000256" key="1">
    <source>
        <dbReference type="SAM" id="MobiDB-lite"/>
    </source>
</evidence>
<feature type="region of interest" description="Disordered" evidence="1">
    <location>
        <begin position="21"/>
        <end position="61"/>
    </location>
</feature>